<dbReference type="EMBL" id="PIQF01000002">
    <property type="protein sequence ID" value="RUO76187.1"/>
    <property type="molecule type" value="Genomic_DNA"/>
</dbReference>
<dbReference type="RefSeq" id="WP_126784909.1">
    <property type="nucleotide sequence ID" value="NZ_PIQF01000002.1"/>
</dbReference>
<dbReference type="AlphaFoldDB" id="A0A432ZDZ6"/>
<sequence>MSLDVIKHEPNQPADAVIIWLHGLGASGNDFVPMTEHLQFDNANLRFLFPNAPQLPVTINQGMVMPAWYDITDISIDRTIDSKQLRESAQQVHALIDQQIAAGIDSRRIIIAGFSQGGAVGYEAALTYPKALGGLMAHSTYFATANDIQPSDANKALPVLVQHGTQDPVVPEALGRKAADELKSRGYPMTYQTYPMPHSLCLEQVQDMKQWLAARFN</sequence>
<dbReference type="Gene3D" id="3.40.50.1820">
    <property type="entry name" value="alpha/beta hydrolase"/>
    <property type="match status" value="1"/>
</dbReference>
<dbReference type="SUPFAM" id="SSF53474">
    <property type="entry name" value="alpha/beta-Hydrolases"/>
    <property type="match status" value="1"/>
</dbReference>
<evidence type="ECO:0000259" key="3">
    <source>
        <dbReference type="Pfam" id="PF02230"/>
    </source>
</evidence>
<comment type="similarity">
    <text evidence="1">Belongs to the AB hydrolase superfamily. AB hydrolase 2 family.</text>
</comment>
<dbReference type="InterPro" id="IPR003140">
    <property type="entry name" value="PLipase/COase/thioEstase"/>
</dbReference>
<dbReference type="PANTHER" id="PTHR10655:SF17">
    <property type="entry name" value="LYSOPHOSPHOLIPASE-LIKE PROTEIN 1"/>
    <property type="match status" value="1"/>
</dbReference>
<comment type="caution">
    <text evidence="4">The sequence shown here is derived from an EMBL/GenBank/DDBJ whole genome shotgun (WGS) entry which is preliminary data.</text>
</comment>
<dbReference type="Proteomes" id="UP000287908">
    <property type="component" value="Unassembled WGS sequence"/>
</dbReference>
<evidence type="ECO:0000256" key="2">
    <source>
        <dbReference type="ARBA" id="ARBA00022801"/>
    </source>
</evidence>
<evidence type="ECO:0000256" key="1">
    <source>
        <dbReference type="ARBA" id="ARBA00006499"/>
    </source>
</evidence>
<dbReference type="InterPro" id="IPR050565">
    <property type="entry name" value="LYPA1-2/EST-like"/>
</dbReference>
<reference evidence="4 5" key="1">
    <citation type="journal article" date="2011" name="Front. Microbiol.">
        <title>Genomic signatures of strain selection and enhancement in Bacillus atrophaeus var. globigii, a historical biowarfare simulant.</title>
        <authorList>
            <person name="Gibbons H.S."/>
            <person name="Broomall S.M."/>
            <person name="McNew L.A."/>
            <person name="Daligault H."/>
            <person name="Chapman C."/>
            <person name="Bruce D."/>
            <person name="Karavis M."/>
            <person name="Krepps M."/>
            <person name="McGregor P.A."/>
            <person name="Hong C."/>
            <person name="Park K.H."/>
            <person name="Akmal A."/>
            <person name="Feldman A."/>
            <person name="Lin J.S."/>
            <person name="Chang W.E."/>
            <person name="Higgs B.W."/>
            <person name="Demirev P."/>
            <person name="Lindquist J."/>
            <person name="Liem A."/>
            <person name="Fochler E."/>
            <person name="Read T.D."/>
            <person name="Tapia R."/>
            <person name="Johnson S."/>
            <person name="Bishop-Lilly K.A."/>
            <person name="Detter C."/>
            <person name="Han C."/>
            <person name="Sozhamannan S."/>
            <person name="Rosenzweig C.N."/>
            <person name="Skowronski E.W."/>
        </authorList>
    </citation>
    <scope>NUCLEOTIDE SEQUENCE [LARGE SCALE GENOMIC DNA]</scope>
    <source>
        <strain evidence="4 5">CL-SP19</strain>
    </source>
</reference>
<proteinExistence type="inferred from homology"/>
<name>A0A432ZDZ6_9GAMM</name>
<feature type="domain" description="Phospholipase/carboxylesterase/thioesterase" evidence="3">
    <location>
        <begin position="9"/>
        <end position="213"/>
    </location>
</feature>
<dbReference type="Pfam" id="PF02230">
    <property type="entry name" value="Abhydrolase_2"/>
    <property type="match status" value="1"/>
</dbReference>
<dbReference type="OrthoDB" id="9801763at2"/>
<organism evidence="4 5">
    <name type="scientific">Idiomarina seosinensis</name>
    <dbReference type="NCBI Taxonomy" id="281739"/>
    <lineage>
        <taxon>Bacteria</taxon>
        <taxon>Pseudomonadati</taxon>
        <taxon>Pseudomonadota</taxon>
        <taxon>Gammaproteobacteria</taxon>
        <taxon>Alteromonadales</taxon>
        <taxon>Idiomarinaceae</taxon>
        <taxon>Idiomarina</taxon>
    </lineage>
</organism>
<gene>
    <name evidence="4" type="ORF">CWI81_08755</name>
</gene>
<keyword evidence="2" id="KW-0378">Hydrolase</keyword>
<protein>
    <submittedName>
        <fullName evidence="4">Carboxylesterase</fullName>
    </submittedName>
</protein>
<dbReference type="GO" id="GO:0016787">
    <property type="term" value="F:hydrolase activity"/>
    <property type="evidence" value="ECO:0007669"/>
    <property type="project" value="UniProtKB-KW"/>
</dbReference>
<evidence type="ECO:0000313" key="5">
    <source>
        <dbReference type="Proteomes" id="UP000287908"/>
    </source>
</evidence>
<evidence type="ECO:0000313" key="4">
    <source>
        <dbReference type="EMBL" id="RUO76187.1"/>
    </source>
</evidence>
<keyword evidence="5" id="KW-1185">Reference proteome</keyword>
<accession>A0A432ZDZ6</accession>
<dbReference type="PANTHER" id="PTHR10655">
    <property type="entry name" value="LYSOPHOSPHOLIPASE-RELATED"/>
    <property type="match status" value="1"/>
</dbReference>
<dbReference type="InterPro" id="IPR029058">
    <property type="entry name" value="AB_hydrolase_fold"/>
</dbReference>